<name>A0AAD2D120_9STRA</name>
<evidence type="ECO:0000256" key="1">
    <source>
        <dbReference type="SAM" id="Phobius"/>
    </source>
</evidence>
<feature type="transmembrane region" description="Helical" evidence="1">
    <location>
        <begin position="151"/>
        <end position="170"/>
    </location>
</feature>
<accession>A0AAD2D120</accession>
<organism evidence="2 3">
    <name type="scientific">Cylindrotheca closterium</name>
    <dbReference type="NCBI Taxonomy" id="2856"/>
    <lineage>
        <taxon>Eukaryota</taxon>
        <taxon>Sar</taxon>
        <taxon>Stramenopiles</taxon>
        <taxon>Ochrophyta</taxon>
        <taxon>Bacillariophyta</taxon>
        <taxon>Bacillariophyceae</taxon>
        <taxon>Bacillariophycidae</taxon>
        <taxon>Bacillariales</taxon>
        <taxon>Bacillariaceae</taxon>
        <taxon>Cylindrotheca</taxon>
    </lineage>
</organism>
<keyword evidence="3" id="KW-1185">Reference proteome</keyword>
<protein>
    <submittedName>
        <fullName evidence="2">Uncharacterized protein</fullName>
    </submittedName>
</protein>
<keyword evidence="1" id="KW-1133">Transmembrane helix</keyword>
<dbReference type="AlphaFoldDB" id="A0AAD2D120"/>
<comment type="caution">
    <text evidence="2">The sequence shown here is derived from an EMBL/GenBank/DDBJ whole genome shotgun (WGS) entry which is preliminary data.</text>
</comment>
<keyword evidence="1" id="KW-0812">Transmembrane</keyword>
<evidence type="ECO:0000313" key="3">
    <source>
        <dbReference type="Proteomes" id="UP001295423"/>
    </source>
</evidence>
<reference evidence="2" key="1">
    <citation type="submission" date="2023-08" db="EMBL/GenBank/DDBJ databases">
        <authorList>
            <person name="Audoor S."/>
            <person name="Bilcke G."/>
        </authorList>
    </citation>
    <scope>NUCLEOTIDE SEQUENCE</scope>
</reference>
<proteinExistence type="predicted"/>
<evidence type="ECO:0000313" key="2">
    <source>
        <dbReference type="EMBL" id="CAJ1946051.1"/>
    </source>
</evidence>
<dbReference type="EMBL" id="CAKOGP040001557">
    <property type="protein sequence ID" value="CAJ1946051.1"/>
    <property type="molecule type" value="Genomic_DNA"/>
</dbReference>
<gene>
    <name evidence="2" type="ORF">CYCCA115_LOCUS10192</name>
</gene>
<sequence length="181" mass="19968">MGNSYSGYGLLLSSVPLLVHGTECFFPLHARFVANILPIFSFQKIEGEYLTLDDTVNMLQKAIDAAPSEKWRAAADFIFVRTFEQRQGSVGFVACAAAAFYASTLPVSQRHPLHMLFMVQAAFMALANLHHATGFPFLGYNPFITAAGKGLGIAFVPFWIMAFYCNYMGFQDSKSSLAKLD</sequence>
<dbReference type="Proteomes" id="UP001295423">
    <property type="component" value="Unassembled WGS sequence"/>
</dbReference>
<keyword evidence="1" id="KW-0472">Membrane</keyword>